<protein>
    <recommendedName>
        <fullName evidence="8">Prefoldin subunit 6</fullName>
    </recommendedName>
</protein>
<keyword evidence="6" id="KW-1185">Reference proteome</keyword>
<dbReference type="GO" id="GO:0016272">
    <property type="term" value="C:prefoldin complex"/>
    <property type="evidence" value="ECO:0007669"/>
    <property type="project" value="InterPro"/>
</dbReference>
<dbReference type="GO" id="GO:0005737">
    <property type="term" value="C:cytoplasm"/>
    <property type="evidence" value="ECO:0007669"/>
    <property type="project" value="TreeGrafter"/>
</dbReference>
<evidence type="ECO:0000313" key="6">
    <source>
        <dbReference type="Proteomes" id="UP000317494"/>
    </source>
</evidence>
<sequence length="122" mass="13673">MTSIQAKFDSELEVFNTIQKDYSKAVAARSTLEAQLSENEAVKKEFEVLSAEAVVYKLIGPVLVKQERVEAADNVNKRIDFITAEISRLETQMKDLSEKQEKKKEELVKIQQVAQQAAGAAK</sequence>
<evidence type="ECO:0000256" key="2">
    <source>
        <dbReference type="ARBA" id="ARBA00023186"/>
    </source>
</evidence>
<dbReference type="AlphaFoldDB" id="A0A507CLI4"/>
<dbReference type="STRING" id="286115.A0A507CLI4"/>
<accession>A0A507CLI4</accession>
<dbReference type="InterPro" id="IPR009053">
    <property type="entry name" value="Prefoldin"/>
</dbReference>
<dbReference type="GO" id="GO:0051082">
    <property type="term" value="F:unfolded protein binding"/>
    <property type="evidence" value="ECO:0007669"/>
    <property type="project" value="InterPro"/>
</dbReference>
<keyword evidence="2" id="KW-0143">Chaperone</keyword>
<dbReference type="InterPro" id="IPR002777">
    <property type="entry name" value="PFD_beta-like"/>
</dbReference>
<comment type="caution">
    <text evidence="4">The sequence shown here is derived from an EMBL/GenBank/DDBJ whole genome shotgun (WGS) entry which is preliminary data.</text>
</comment>
<dbReference type="GO" id="GO:0006457">
    <property type="term" value="P:protein folding"/>
    <property type="evidence" value="ECO:0007669"/>
    <property type="project" value="InterPro"/>
</dbReference>
<dbReference type="Gene3D" id="1.10.287.370">
    <property type="match status" value="1"/>
</dbReference>
<proteinExistence type="inferred from homology"/>
<gene>
    <name evidence="5" type="ORF">SeLEV6574_g05277</name>
    <name evidence="4" type="ORF">SeMB42_g06511</name>
</gene>
<evidence type="ECO:0000313" key="7">
    <source>
        <dbReference type="Proteomes" id="UP000320475"/>
    </source>
</evidence>
<feature type="coiled-coil region" evidence="3">
    <location>
        <begin position="32"/>
        <end position="116"/>
    </location>
</feature>
<dbReference type="EMBL" id="QEAM01000242">
    <property type="protein sequence ID" value="TPX43040.1"/>
    <property type="molecule type" value="Genomic_DNA"/>
</dbReference>
<dbReference type="EMBL" id="QEAN01000371">
    <property type="protein sequence ID" value="TPX39035.1"/>
    <property type="molecule type" value="Genomic_DNA"/>
</dbReference>
<comment type="similarity">
    <text evidence="1">Belongs to the prefoldin subunit beta family.</text>
</comment>
<dbReference type="Proteomes" id="UP000320475">
    <property type="component" value="Unassembled WGS sequence"/>
</dbReference>
<evidence type="ECO:0000313" key="4">
    <source>
        <dbReference type="EMBL" id="TPX39035.1"/>
    </source>
</evidence>
<evidence type="ECO:0008006" key="8">
    <source>
        <dbReference type="Google" id="ProtNLM"/>
    </source>
</evidence>
<dbReference type="OrthoDB" id="248120at2759"/>
<dbReference type="PANTHER" id="PTHR21431">
    <property type="entry name" value="PREFOLDIN SUBUNIT 6"/>
    <property type="match status" value="1"/>
</dbReference>
<evidence type="ECO:0000256" key="1">
    <source>
        <dbReference type="ARBA" id="ARBA00008045"/>
    </source>
</evidence>
<dbReference type="GO" id="GO:0051087">
    <property type="term" value="F:protein-folding chaperone binding"/>
    <property type="evidence" value="ECO:0007669"/>
    <property type="project" value="TreeGrafter"/>
</dbReference>
<dbReference type="FunFam" id="1.10.287.370:FF:000003">
    <property type="entry name" value="Prefoldin subunit 6"/>
    <property type="match status" value="1"/>
</dbReference>
<dbReference type="CDD" id="cd23161">
    <property type="entry name" value="Prefoldin_6"/>
    <property type="match status" value="1"/>
</dbReference>
<name>A0A507CLI4_9FUNG</name>
<dbReference type="SUPFAM" id="SSF46579">
    <property type="entry name" value="Prefoldin"/>
    <property type="match status" value="1"/>
</dbReference>
<dbReference type="Pfam" id="PF01920">
    <property type="entry name" value="Prefoldin_2"/>
    <property type="match status" value="1"/>
</dbReference>
<keyword evidence="3" id="KW-0175">Coiled coil</keyword>
<reference evidence="6 7" key="1">
    <citation type="journal article" date="2019" name="Sci. Rep.">
        <title>Comparative genomics of chytrid fungi reveal insights into the obligate biotrophic and pathogenic lifestyle of Synchytrium endobioticum.</title>
        <authorList>
            <person name="van de Vossenberg B.T.L.H."/>
            <person name="Warris S."/>
            <person name="Nguyen H.D.T."/>
            <person name="van Gent-Pelzer M.P.E."/>
            <person name="Joly D.L."/>
            <person name="van de Geest H.C."/>
            <person name="Bonants P.J.M."/>
            <person name="Smith D.S."/>
            <person name="Levesque C.A."/>
            <person name="van der Lee T.A.J."/>
        </authorList>
    </citation>
    <scope>NUCLEOTIDE SEQUENCE [LARGE SCALE GENOMIC DNA]</scope>
    <source>
        <strain evidence="5 7">LEV6574</strain>
        <strain evidence="4 6">MB42</strain>
    </source>
</reference>
<organism evidence="4 6">
    <name type="scientific">Synchytrium endobioticum</name>
    <dbReference type="NCBI Taxonomy" id="286115"/>
    <lineage>
        <taxon>Eukaryota</taxon>
        <taxon>Fungi</taxon>
        <taxon>Fungi incertae sedis</taxon>
        <taxon>Chytridiomycota</taxon>
        <taxon>Chytridiomycota incertae sedis</taxon>
        <taxon>Chytridiomycetes</taxon>
        <taxon>Synchytriales</taxon>
        <taxon>Synchytriaceae</taxon>
        <taxon>Synchytrium</taxon>
    </lineage>
</organism>
<dbReference type="Proteomes" id="UP000317494">
    <property type="component" value="Unassembled WGS sequence"/>
</dbReference>
<dbReference type="VEuPathDB" id="FungiDB:SeMB42_g06511"/>
<evidence type="ECO:0000256" key="3">
    <source>
        <dbReference type="SAM" id="Coils"/>
    </source>
</evidence>
<dbReference type="GO" id="GO:0051131">
    <property type="term" value="P:chaperone-mediated protein complex assembly"/>
    <property type="evidence" value="ECO:0007669"/>
    <property type="project" value="TreeGrafter"/>
</dbReference>
<dbReference type="PANTHER" id="PTHR21431:SF0">
    <property type="entry name" value="PREFOLDIN SUBUNIT 6"/>
    <property type="match status" value="1"/>
</dbReference>
<evidence type="ECO:0000313" key="5">
    <source>
        <dbReference type="EMBL" id="TPX43040.1"/>
    </source>
</evidence>